<protein>
    <submittedName>
        <fullName evidence="3">Uncharacterized protein</fullName>
    </submittedName>
</protein>
<organism evidence="3 4">
    <name type="scientific">Mytilus galloprovincialis</name>
    <name type="common">Mediterranean mussel</name>
    <dbReference type="NCBI Taxonomy" id="29158"/>
    <lineage>
        <taxon>Eukaryota</taxon>
        <taxon>Metazoa</taxon>
        <taxon>Spiralia</taxon>
        <taxon>Lophotrochozoa</taxon>
        <taxon>Mollusca</taxon>
        <taxon>Bivalvia</taxon>
        <taxon>Autobranchia</taxon>
        <taxon>Pteriomorphia</taxon>
        <taxon>Mytilida</taxon>
        <taxon>Mytiloidea</taxon>
        <taxon>Mytilidae</taxon>
        <taxon>Mytilinae</taxon>
        <taxon>Mytilus</taxon>
    </lineage>
</organism>
<feature type="chain" id="PRO_5032651604" evidence="2">
    <location>
        <begin position="18"/>
        <end position="272"/>
    </location>
</feature>
<name>A0A8B6GXC5_MYTGA</name>
<sequence>MLLDKFCILTFLPLLAAVHLRDEFINIVLKDCYSYENNDNALTMGTLEQMKCMTHLILKNDPNFRLNPIDLLRIHISMTHLKNGGPLTLDIPPIIEKKTFDLLPKAPVRLSDLIKRRVKRSRRYGYGRGYGRKQYTPSELPNSDLKKIIKEILDSPAPVIKKRFKIHWNLTDPRTYNRSSKHNRDHPVNLENLLSYLKRHHPDVQEPDYQRIIQKIRDSPAPNIKKPFKTQESMIDPRTYRNHKKSDGSGGAKRNSYRNSGYRRDGENSRYG</sequence>
<keyword evidence="4" id="KW-1185">Reference proteome</keyword>
<evidence type="ECO:0000256" key="2">
    <source>
        <dbReference type="SAM" id="SignalP"/>
    </source>
</evidence>
<evidence type="ECO:0000313" key="3">
    <source>
        <dbReference type="EMBL" id="VDI70972.1"/>
    </source>
</evidence>
<accession>A0A8B6GXC5</accession>
<keyword evidence="2" id="KW-0732">Signal</keyword>
<proteinExistence type="predicted"/>
<feature type="compositionally biased region" description="Basic and acidic residues" evidence="1">
    <location>
        <begin position="262"/>
        <end position="272"/>
    </location>
</feature>
<dbReference type="AlphaFoldDB" id="A0A8B6GXC5"/>
<reference evidence="3" key="1">
    <citation type="submission" date="2018-11" db="EMBL/GenBank/DDBJ databases">
        <authorList>
            <person name="Alioto T."/>
            <person name="Alioto T."/>
        </authorList>
    </citation>
    <scope>NUCLEOTIDE SEQUENCE</scope>
</reference>
<feature type="signal peptide" evidence="2">
    <location>
        <begin position="1"/>
        <end position="17"/>
    </location>
</feature>
<dbReference type="EMBL" id="UYJE01009186">
    <property type="protein sequence ID" value="VDI70972.1"/>
    <property type="molecule type" value="Genomic_DNA"/>
</dbReference>
<dbReference type="OrthoDB" id="10365906at2759"/>
<evidence type="ECO:0000256" key="1">
    <source>
        <dbReference type="SAM" id="MobiDB-lite"/>
    </source>
</evidence>
<gene>
    <name evidence="3" type="ORF">MGAL_10B053394</name>
</gene>
<evidence type="ECO:0000313" key="4">
    <source>
        <dbReference type="Proteomes" id="UP000596742"/>
    </source>
</evidence>
<feature type="region of interest" description="Disordered" evidence="1">
    <location>
        <begin position="219"/>
        <end position="272"/>
    </location>
</feature>
<comment type="caution">
    <text evidence="3">The sequence shown here is derived from an EMBL/GenBank/DDBJ whole genome shotgun (WGS) entry which is preliminary data.</text>
</comment>
<dbReference type="Proteomes" id="UP000596742">
    <property type="component" value="Unassembled WGS sequence"/>
</dbReference>